<dbReference type="InterPro" id="IPR029339">
    <property type="entry name" value="FAM219"/>
</dbReference>
<reference evidence="4" key="1">
    <citation type="submission" date="2025-08" db="UniProtKB">
        <authorList>
            <consortium name="RefSeq"/>
        </authorList>
    </citation>
    <scope>IDENTIFICATION</scope>
</reference>
<organism evidence="3 4">
    <name type="scientific">Priapulus caudatus</name>
    <name type="common">Priapulid worm</name>
    <dbReference type="NCBI Taxonomy" id="37621"/>
    <lineage>
        <taxon>Eukaryota</taxon>
        <taxon>Metazoa</taxon>
        <taxon>Ecdysozoa</taxon>
        <taxon>Scalidophora</taxon>
        <taxon>Priapulida</taxon>
        <taxon>Priapulimorpha</taxon>
        <taxon>Priapulimorphida</taxon>
        <taxon>Priapulidae</taxon>
        <taxon>Priapulus</taxon>
    </lineage>
</organism>
<dbReference type="RefSeq" id="XP_014678063.1">
    <property type="nucleotide sequence ID" value="XM_014822577.1"/>
</dbReference>
<dbReference type="Pfam" id="PF15260">
    <property type="entry name" value="FAM219A"/>
    <property type="match status" value="1"/>
</dbReference>
<evidence type="ECO:0000313" key="4">
    <source>
        <dbReference type="RefSeq" id="XP_014678063.1"/>
    </source>
</evidence>
<feature type="compositionally biased region" description="Basic and acidic residues" evidence="2">
    <location>
        <begin position="1"/>
        <end position="15"/>
    </location>
</feature>
<proteinExistence type="inferred from homology"/>
<comment type="similarity">
    <text evidence="1">Belongs to the FAM219 family.</text>
</comment>
<feature type="region of interest" description="Disordered" evidence="2">
    <location>
        <begin position="1"/>
        <end position="20"/>
    </location>
</feature>
<name>A0ABM1F0U2_PRICU</name>
<dbReference type="PANTHER" id="PTHR31281">
    <property type="entry name" value="PROTEIN FAM219A"/>
    <property type="match status" value="1"/>
</dbReference>
<dbReference type="GeneID" id="106817865"/>
<dbReference type="PANTHER" id="PTHR31281:SF3">
    <property type="entry name" value="PROTEIN FAM219A"/>
    <property type="match status" value="1"/>
</dbReference>
<evidence type="ECO:0000313" key="3">
    <source>
        <dbReference type="Proteomes" id="UP000695022"/>
    </source>
</evidence>
<accession>A0ABM1F0U2</accession>
<evidence type="ECO:0000256" key="2">
    <source>
        <dbReference type="SAM" id="MobiDB-lite"/>
    </source>
</evidence>
<keyword evidence="3" id="KW-1185">Reference proteome</keyword>
<feature type="non-terminal residue" evidence="4">
    <location>
        <position position="1"/>
    </location>
</feature>
<sequence length="127" mass="14704">SYLQKRLERQRDLTRKSASSTIDFQPKKSLLARNRLSVPGKGTSTDRRPDEQPLVSWQSDSDEEEEFNLQQLSQETRWQIQQQLIKDGYNLDTLPDDEDLDLIPPRPLQDRCTSCCENATHLACSLQ</sequence>
<dbReference type="Proteomes" id="UP000695022">
    <property type="component" value="Unplaced"/>
</dbReference>
<evidence type="ECO:0000256" key="1">
    <source>
        <dbReference type="ARBA" id="ARBA00010549"/>
    </source>
</evidence>
<feature type="region of interest" description="Disordered" evidence="2">
    <location>
        <begin position="31"/>
        <end position="70"/>
    </location>
</feature>
<protein>
    <submittedName>
        <fullName evidence="4">Protein FAM219A-like</fullName>
    </submittedName>
</protein>
<gene>
    <name evidence="4" type="primary">LOC106817865</name>
</gene>